<keyword evidence="15" id="KW-1071">Ligand-gated ion channel</keyword>
<dbReference type="RefSeq" id="XP_022086451.1">
    <property type="nucleotide sequence ID" value="XM_022230759.1"/>
</dbReference>
<evidence type="ECO:0000256" key="3">
    <source>
        <dbReference type="ARBA" id="ARBA00022692"/>
    </source>
</evidence>
<keyword evidence="13" id="KW-0868">Chloride</keyword>
<evidence type="ECO:0000256" key="8">
    <source>
        <dbReference type="ARBA" id="ARBA00023136"/>
    </source>
</evidence>
<evidence type="ECO:0000256" key="16">
    <source>
        <dbReference type="ARBA" id="ARBA00023303"/>
    </source>
</evidence>
<feature type="transmembrane region" description="Helical" evidence="18">
    <location>
        <begin position="320"/>
        <end position="342"/>
    </location>
</feature>
<keyword evidence="10" id="KW-0675">Receptor</keyword>
<dbReference type="InterPro" id="IPR036734">
    <property type="entry name" value="Neur_chan_lig-bd_sf"/>
</dbReference>
<dbReference type="CDD" id="cd19049">
    <property type="entry name" value="LGIC_TM_anion"/>
    <property type="match status" value="1"/>
</dbReference>
<evidence type="ECO:0000256" key="14">
    <source>
        <dbReference type="ARBA" id="ARBA00023257"/>
    </source>
</evidence>
<dbReference type="InterPro" id="IPR006201">
    <property type="entry name" value="Neur_channel"/>
</dbReference>
<dbReference type="PROSITE" id="PS00236">
    <property type="entry name" value="NEUROTR_ION_CHANNEL"/>
    <property type="match status" value="1"/>
</dbReference>
<dbReference type="InterPro" id="IPR006029">
    <property type="entry name" value="Neurotrans-gated_channel_TM"/>
</dbReference>
<evidence type="ECO:0000259" key="19">
    <source>
        <dbReference type="Pfam" id="PF02931"/>
    </source>
</evidence>
<keyword evidence="12" id="KW-0325">Glycoprotein</keyword>
<feature type="domain" description="Neurotransmitter-gated ion-channel transmembrane" evidence="20">
    <location>
        <begin position="265"/>
        <end position="349"/>
    </location>
</feature>
<dbReference type="InterPro" id="IPR036719">
    <property type="entry name" value="Neuro-gated_channel_TM_sf"/>
</dbReference>
<dbReference type="GeneID" id="110977002"/>
<dbReference type="GO" id="GO:0005254">
    <property type="term" value="F:chloride channel activity"/>
    <property type="evidence" value="ECO:0007669"/>
    <property type="project" value="UniProtKB-KW"/>
</dbReference>
<evidence type="ECO:0000256" key="5">
    <source>
        <dbReference type="ARBA" id="ARBA00022989"/>
    </source>
</evidence>
<dbReference type="PRINTS" id="PR00252">
    <property type="entry name" value="NRIONCHANNEL"/>
</dbReference>
<dbReference type="OrthoDB" id="203862at2759"/>
<keyword evidence="6" id="KW-0770">Synapse</keyword>
<keyword evidence="1 18" id="KW-0813">Transport</keyword>
<dbReference type="PRINTS" id="PR01079">
    <property type="entry name" value="GABAARALPHA"/>
</dbReference>
<dbReference type="InterPro" id="IPR018000">
    <property type="entry name" value="Neurotransmitter_ion_chnl_CS"/>
</dbReference>
<comment type="similarity">
    <text evidence="18">Belongs to the ligand-gated ion channel (TC 1.A.9) family.</text>
</comment>
<keyword evidence="21" id="KW-1185">Reference proteome</keyword>
<evidence type="ECO:0000256" key="17">
    <source>
        <dbReference type="ARBA" id="ARBA00034104"/>
    </source>
</evidence>
<evidence type="ECO:0000256" key="4">
    <source>
        <dbReference type="ARBA" id="ARBA00022729"/>
    </source>
</evidence>
<feature type="domain" description="Neurotransmitter-gated ion-channel ligand-binding" evidence="19">
    <location>
        <begin position="47"/>
        <end position="257"/>
    </location>
</feature>
<dbReference type="InterPro" id="IPR038050">
    <property type="entry name" value="Neuro_actylchol_rec"/>
</dbReference>
<dbReference type="Pfam" id="PF02932">
    <property type="entry name" value="Neur_chan_memb"/>
    <property type="match status" value="1"/>
</dbReference>
<dbReference type="AlphaFoldDB" id="A0A8B7Y3I3"/>
<accession>A0A8B7Y3I3</accession>
<keyword evidence="4 18" id="KW-0732">Signal</keyword>
<dbReference type="OMA" id="YLWAYLF"/>
<evidence type="ECO:0000313" key="21">
    <source>
        <dbReference type="Proteomes" id="UP000694845"/>
    </source>
</evidence>
<evidence type="ECO:0000256" key="15">
    <source>
        <dbReference type="ARBA" id="ARBA00023286"/>
    </source>
</evidence>
<dbReference type="SUPFAM" id="SSF90112">
    <property type="entry name" value="Neurotransmitter-gated ion-channel transmembrane pore"/>
    <property type="match status" value="1"/>
</dbReference>
<keyword evidence="5 18" id="KW-1133">Transmembrane helix</keyword>
<dbReference type="PRINTS" id="PR00253">
    <property type="entry name" value="GABAARECEPTR"/>
</dbReference>
<keyword evidence="14" id="KW-0628">Postsynaptic cell membrane</keyword>
<evidence type="ECO:0000256" key="18">
    <source>
        <dbReference type="RuleBase" id="RU000687"/>
    </source>
</evidence>
<dbReference type="GO" id="GO:0005230">
    <property type="term" value="F:extracellular ligand-gated monoatomic ion channel activity"/>
    <property type="evidence" value="ECO:0007669"/>
    <property type="project" value="InterPro"/>
</dbReference>
<evidence type="ECO:0000256" key="2">
    <source>
        <dbReference type="ARBA" id="ARBA00022475"/>
    </source>
</evidence>
<protein>
    <submittedName>
        <fullName evidence="22">Gamma-aminobutyric acid receptor subunit alpha-2-like isoform X1</fullName>
    </submittedName>
</protein>
<keyword evidence="2" id="KW-1003">Cell membrane</keyword>
<evidence type="ECO:0000313" key="22">
    <source>
        <dbReference type="RefSeq" id="XP_022086451.1"/>
    </source>
</evidence>
<keyword evidence="7 18" id="KW-0406">Ion transport</keyword>
<evidence type="ECO:0000256" key="6">
    <source>
        <dbReference type="ARBA" id="ARBA00023018"/>
    </source>
</evidence>
<evidence type="ECO:0000256" key="1">
    <source>
        <dbReference type="ARBA" id="ARBA00022448"/>
    </source>
</evidence>
<dbReference type="Proteomes" id="UP000694845">
    <property type="component" value="Unplaced"/>
</dbReference>
<dbReference type="Gene3D" id="1.20.58.390">
    <property type="entry name" value="Neurotransmitter-gated ion-channel transmembrane domain"/>
    <property type="match status" value="1"/>
</dbReference>
<dbReference type="KEGG" id="aplc:110977002"/>
<evidence type="ECO:0000256" key="12">
    <source>
        <dbReference type="ARBA" id="ARBA00023180"/>
    </source>
</evidence>
<keyword evidence="9" id="KW-1015">Disulfide bond</keyword>
<evidence type="ECO:0000256" key="13">
    <source>
        <dbReference type="ARBA" id="ARBA00023214"/>
    </source>
</evidence>
<dbReference type="GO" id="GO:0004890">
    <property type="term" value="F:GABA-A receptor activity"/>
    <property type="evidence" value="ECO:0007669"/>
    <property type="project" value="InterPro"/>
</dbReference>
<proteinExistence type="inferred from homology"/>
<keyword evidence="3 18" id="KW-0812">Transmembrane</keyword>
<feature type="transmembrane region" description="Helical" evidence="18">
    <location>
        <begin position="289"/>
        <end position="308"/>
    </location>
</feature>
<evidence type="ECO:0000259" key="20">
    <source>
        <dbReference type="Pfam" id="PF02932"/>
    </source>
</evidence>
<dbReference type="FunFam" id="2.70.170.10:FF:000003">
    <property type="entry name" value="Putative gamma-aminobutyric acid receptor subunit gamma-2"/>
    <property type="match status" value="1"/>
</dbReference>
<dbReference type="InterPro" id="IPR006202">
    <property type="entry name" value="Neur_chan_lig-bd"/>
</dbReference>
<dbReference type="InterPro" id="IPR006028">
    <property type="entry name" value="GABAA/Glycine_rcpt"/>
</dbReference>
<dbReference type="NCBIfam" id="TIGR00860">
    <property type="entry name" value="LIC"/>
    <property type="match status" value="1"/>
</dbReference>
<feature type="chain" id="PRO_5034701068" evidence="18">
    <location>
        <begin position="22"/>
        <end position="465"/>
    </location>
</feature>
<evidence type="ECO:0000256" key="10">
    <source>
        <dbReference type="ARBA" id="ARBA00023170"/>
    </source>
</evidence>
<name>A0A8B7Y3I3_ACAPL</name>
<evidence type="ECO:0000256" key="7">
    <source>
        <dbReference type="ARBA" id="ARBA00023065"/>
    </source>
</evidence>
<dbReference type="PANTHER" id="PTHR18945">
    <property type="entry name" value="NEUROTRANSMITTER GATED ION CHANNEL"/>
    <property type="match status" value="1"/>
</dbReference>
<dbReference type="Gene3D" id="2.70.170.10">
    <property type="entry name" value="Neurotransmitter-gated ion-channel ligand-binding domain"/>
    <property type="match status" value="1"/>
</dbReference>
<comment type="subcellular location">
    <subcellularLocation>
        <location evidence="17">Postsynaptic cell membrane</location>
        <topology evidence="17">Multi-pass membrane protein</topology>
    </subcellularLocation>
</comment>
<feature type="transmembrane region" description="Helical" evidence="18">
    <location>
        <begin position="443"/>
        <end position="464"/>
    </location>
</feature>
<gene>
    <name evidence="22" type="primary">LOC110977002</name>
</gene>
<reference evidence="22" key="1">
    <citation type="submission" date="2025-08" db="UniProtKB">
        <authorList>
            <consortium name="RefSeq"/>
        </authorList>
    </citation>
    <scope>IDENTIFICATION</scope>
</reference>
<sequence length="465" mass="53370">MERFGVVYFVFSCFLNRCILGACSSNGGGYEYNTNREHEEQARENITRILNELTQNYDKNLRPGIKGPPVVIQSDIYALSIGPVVEIDLEFSMDVFFRQRWTDPRLRFNSTSVEMLPLNTIMLESIWYPDTYFFNGRRSKRHTVTTPNRLFRISPEGKVLYTQRLTLKAECIMNLAKYPMDTQVCPLHFGSNSYSEEDVVYRWLHEPENASASVEVSEDLRFSQFSLQTWKAERSVKVSDRIGNRTQLTVNFHLARHAGFFVISTYIPCVLLVVLSWVSFWLNREATPARVALCIMTLLTITTLGWSSRAVLPKVSYAKAIDWFIVMCFGFVFAAMVEYAAVNYFTKRRAGMLPGMADDDDDDMAQAEAENVEATLRKKRRFTLLSSLTRYNIKVKSPYEASKQSFLSDLLSCICGNAEYRDARLRQSRASGKPFNSVSRIDVASRIIFPVSFIVSNGIFWFAYN</sequence>
<keyword evidence="11" id="KW-0869">Chloride channel</keyword>
<evidence type="ECO:0000256" key="9">
    <source>
        <dbReference type="ARBA" id="ARBA00023157"/>
    </source>
</evidence>
<dbReference type="SUPFAM" id="SSF63712">
    <property type="entry name" value="Nicotinic receptor ligand binding domain-like"/>
    <property type="match status" value="1"/>
</dbReference>
<evidence type="ECO:0000256" key="11">
    <source>
        <dbReference type="ARBA" id="ARBA00023173"/>
    </source>
</evidence>
<organism evidence="21 22">
    <name type="scientific">Acanthaster planci</name>
    <name type="common">Crown-of-thorns starfish</name>
    <dbReference type="NCBI Taxonomy" id="133434"/>
    <lineage>
        <taxon>Eukaryota</taxon>
        <taxon>Metazoa</taxon>
        <taxon>Echinodermata</taxon>
        <taxon>Eleutherozoa</taxon>
        <taxon>Asterozoa</taxon>
        <taxon>Asteroidea</taxon>
        <taxon>Valvatacea</taxon>
        <taxon>Valvatida</taxon>
        <taxon>Acanthasteridae</taxon>
        <taxon>Acanthaster</taxon>
    </lineage>
</organism>
<dbReference type="GO" id="GO:0045211">
    <property type="term" value="C:postsynaptic membrane"/>
    <property type="evidence" value="ECO:0007669"/>
    <property type="project" value="UniProtKB-SubCell"/>
</dbReference>
<dbReference type="InterPro" id="IPR001390">
    <property type="entry name" value="GABAAa_rcpt"/>
</dbReference>
<feature type="signal peptide" evidence="18">
    <location>
        <begin position="1"/>
        <end position="21"/>
    </location>
</feature>
<feature type="transmembrane region" description="Helical" evidence="18">
    <location>
        <begin position="258"/>
        <end position="282"/>
    </location>
</feature>
<dbReference type="Pfam" id="PF02931">
    <property type="entry name" value="Neur_chan_LBD"/>
    <property type="match status" value="1"/>
</dbReference>
<keyword evidence="16 18" id="KW-0407">Ion channel</keyword>
<dbReference type="GO" id="GO:0034707">
    <property type="term" value="C:chloride channel complex"/>
    <property type="evidence" value="ECO:0007669"/>
    <property type="project" value="UniProtKB-KW"/>
</dbReference>
<keyword evidence="8 18" id="KW-0472">Membrane</keyword>